<name>B4MP43_DROWI</name>
<dbReference type="KEGG" id="dwi:6639796"/>
<dbReference type="eggNOG" id="KOG3627">
    <property type="taxonomic scope" value="Eukaryota"/>
</dbReference>
<dbReference type="InterPro" id="IPR033116">
    <property type="entry name" value="TRYPSIN_SER"/>
</dbReference>
<dbReference type="GO" id="GO:0006508">
    <property type="term" value="P:proteolysis"/>
    <property type="evidence" value="ECO:0007669"/>
    <property type="project" value="UniProtKB-KW"/>
</dbReference>
<dbReference type="InterPro" id="IPR050430">
    <property type="entry name" value="Peptidase_S1"/>
</dbReference>
<evidence type="ECO:0000256" key="1">
    <source>
        <dbReference type="ARBA" id="ARBA00004239"/>
    </source>
</evidence>
<comment type="subcellular location">
    <subcellularLocation>
        <location evidence="1">Secreted</location>
        <location evidence="1">Extracellular space</location>
    </subcellularLocation>
</comment>
<keyword evidence="6 11" id="KW-0378">Hydrolase</keyword>
<evidence type="ECO:0000256" key="12">
    <source>
        <dbReference type="SAM" id="SignalP"/>
    </source>
</evidence>
<dbReference type="InterPro" id="IPR043504">
    <property type="entry name" value="Peptidase_S1_PA_chymotrypsin"/>
</dbReference>
<accession>B4MP43</accession>
<feature type="signal peptide" evidence="12">
    <location>
        <begin position="1"/>
        <end position="19"/>
    </location>
</feature>
<dbReference type="Proteomes" id="UP000007798">
    <property type="component" value="Unassembled WGS sequence"/>
</dbReference>
<dbReference type="PROSITE" id="PS00134">
    <property type="entry name" value="TRYPSIN_HIS"/>
    <property type="match status" value="1"/>
</dbReference>
<dbReference type="PANTHER" id="PTHR24276:SF94">
    <property type="entry name" value="AT20289P-RELATED"/>
    <property type="match status" value="1"/>
</dbReference>
<evidence type="ECO:0000256" key="9">
    <source>
        <dbReference type="ARBA" id="ARBA00023157"/>
    </source>
</evidence>
<dbReference type="InterPro" id="IPR001254">
    <property type="entry name" value="Trypsin_dom"/>
</dbReference>
<dbReference type="FunFam" id="2.40.10.10:FF:000077">
    <property type="entry name" value="Predicted protein"/>
    <property type="match status" value="1"/>
</dbReference>
<dbReference type="OMA" id="FWCMSLP"/>
<keyword evidence="8" id="KW-0865">Zymogen</keyword>
<dbReference type="PROSITE" id="PS00135">
    <property type="entry name" value="TRYPSIN_SER"/>
    <property type="match status" value="1"/>
</dbReference>
<keyword evidence="3" id="KW-0964">Secreted</keyword>
<evidence type="ECO:0000313" key="14">
    <source>
        <dbReference type="EMBL" id="EDW73882.1"/>
    </source>
</evidence>
<evidence type="ECO:0000256" key="7">
    <source>
        <dbReference type="ARBA" id="ARBA00022825"/>
    </source>
</evidence>
<feature type="chain" id="PRO_5002818437" description="Peptidase S1 domain-containing protein" evidence="12">
    <location>
        <begin position="20"/>
        <end position="263"/>
    </location>
</feature>
<dbReference type="CDD" id="cd00190">
    <property type="entry name" value="Tryp_SPc"/>
    <property type="match status" value="1"/>
</dbReference>
<evidence type="ECO:0000256" key="2">
    <source>
        <dbReference type="ARBA" id="ARBA00007664"/>
    </source>
</evidence>
<dbReference type="MEROPS" id="S01.114"/>
<comment type="similarity">
    <text evidence="2">Belongs to the peptidase S1 family.</text>
</comment>
<dbReference type="GO" id="GO:0004252">
    <property type="term" value="F:serine-type endopeptidase activity"/>
    <property type="evidence" value="ECO:0007669"/>
    <property type="project" value="UniProtKB-EC"/>
</dbReference>
<dbReference type="EMBL" id="CH963848">
    <property type="protein sequence ID" value="EDW73882.1"/>
    <property type="molecule type" value="Genomic_DNA"/>
</dbReference>
<dbReference type="Pfam" id="PF00089">
    <property type="entry name" value="Trypsin"/>
    <property type="match status" value="1"/>
</dbReference>
<dbReference type="STRING" id="7260.B4MP43"/>
<evidence type="ECO:0000256" key="4">
    <source>
        <dbReference type="ARBA" id="ARBA00022670"/>
    </source>
</evidence>
<keyword evidence="9" id="KW-1015">Disulfide bond</keyword>
<evidence type="ECO:0000256" key="6">
    <source>
        <dbReference type="ARBA" id="ARBA00022801"/>
    </source>
</evidence>
<dbReference type="PROSITE" id="PS50240">
    <property type="entry name" value="TRYPSIN_DOM"/>
    <property type="match status" value="1"/>
</dbReference>
<keyword evidence="15" id="KW-1185">Reference proteome</keyword>
<keyword evidence="4 11" id="KW-0645">Protease</keyword>
<evidence type="ECO:0000256" key="8">
    <source>
        <dbReference type="ARBA" id="ARBA00023145"/>
    </source>
</evidence>
<proteinExistence type="inferred from homology"/>
<dbReference type="SUPFAM" id="SSF50494">
    <property type="entry name" value="Trypsin-like serine proteases"/>
    <property type="match status" value="1"/>
</dbReference>
<dbReference type="InterPro" id="IPR009003">
    <property type="entry name" value="Peptidase_S1_PA"/>
</dbReference>
<dbReference type="GO" id="GO:0005576">
    <property type="term" value="C:extracellular region"/>
    <property type="evidence" value="ECO:0007669"/>
    <property type="project" value="UniProtKB-SubCell"/>
</dbReference>
<feature type="domain" description="Peptidase S1" evidence="13">
    <location>
        <begin position="35"/>
        <end position="260"/>
    </location>
</feature>
<sequence length="263" mass="28593">MHRLLALLLSCLAIGQIGAASVSSPFDPFEHEGRIVGGEETTIAAHPYQVSLQNKRGSHFCGGSLVSKNIVVTAAHCLQSYKVSNIRVRLGSTLYNEGGILVEVEALAYHEGYSTSTLEYDVGILKLAQDVEETDDIRYIKLAEVTPANGTPAVVTGWGTKCYFWCMSLPKTLQEVIVYILDWRTCGSEDYKYGPIVYDTMVCAYEKGKDACQGDSGGPLVADDELVGIVSWGYGCASSLMPGVYADVATLREWILNTIKSLE</sequence>
<protein>
    <recommendedName>
        <fullName evidence="13">Peptidase S1 domain-containing protein</fullName>
    </recommendedName>
</protein>
<dbReference type="FunCoup" id="B4MP43">
    <property type="interactions" value="62"/>
</dbReference>
<comment type="catalytic activity">
    <reaction evidence="10">
        <text>Preferential cleavage: Arg-|-Xaa, Lys-|-Xaa.</text>
        <dbReference type="EC" id="3.4.21.4"/>
    </reaction>
</comment>
<dbReference type="SMR" id="B4MP43"/>
<evidence type="ECO:0000256" key="10">
    <source>
        <dbReference type="ARBA" id="ARBA00036320"/>
    </source>
</evidence>
<dbReference type="PRINTS" id="PR00722">
    <property type="entry name" value="CHYMOTRYPSIN"/>
</dbReference>
<evidence type="ECO:0000256" key="11">
    <source>
        <dbReference type="RuleBase" id="RU363034"/>
    </source>
</evidence>
<organism evidence="14 15">
    <name type="scientific">Drosophila willistoni</name>
    <name type="common">Fruit fly</name>
    <dbReference type="NCBI Taxonomy" id="7260"/>
    <lineage>
        <taxon>Eukaryota</taxon>
        <taxon>Metazoa</taxon>
        <taxon>Ecdysozoa</taxon>
        <taxon>Arthropoda</taxon>
        <taxon>Hexapoda</taxon>
        <taxon>Insecta</taxon>
        <taxon>Pterygota</taxon>
        <taxon>Neoptera</taxon>
        <taxon>Endopterygota</taxon>
        <taxon>Diptera</taxon>
        <taxon>Brachycera</taxon>
        <taxon>Muscomorpha</taxon>
        <taxon>Ephydroidea</taxon>
        <taxon>Drosophilidae</taxon>
        <taxon>Drosophila</taxon>
        <taxon>Sophophora</taxon>
    </lineage>
</organism>
<dbReference type="PANTHER" id="PTHR24276">
    <property type="entry name" value="POLYSERASE-RELATED"/>
    <property type="match status" value="1"/>
</dbReference>
<keyword evidence="5 12" id="KW-0732">Signal</keyword>
<keyword evidence="7 11" id="KW-0720">Serine protease</keyword>
<dbReference type="InParanoid" id="B4MP43"/>
<evidence type="ECO:0000313" key="15">
    <source>
        <dbReference type="Proteomes" id="UP000007798"/>
    </source>
</evidence>
<dbReference type="SMART" id="SM00020">
    <property type="entry name" value="Tryp_SPc"/>
    <property type="match status" value="1"/>
</dbReference>
<evidence type="ECO:0000259" key="13">
    <source>
        <dbReference type="PROSITE" id="PS50240"/>
    </source>
</evidence>
<dbReference type="InterPro" id="IPR001314">
    <property type="entry name" value="Peptidase_S1A"/>
</dbReference>
<evidence type="ECO:0000256" key="5">
    <source>
        <dbReference type="ARBA" id="ARBA00022729"/>
    </source>
</evidence>
<dbReference type="InterPro" id="IPR018114">
    <property type="entry name" value="TRYPSIN_HIS"/>
</dbReference>
<gene>
    <name evidence="14" type="primary">Dwil\GK19331</name>
    <name evidence="14" type="ORF">Dwil_GK19331</name>
</gene>
<dbReference type="HOGENOM" id="CLU_006842_7_0_1"/>
<evidence type="ECO:0000256" key="3">
    <source>
        <dbReference type="ARBA" id="ARBA00022525"/>
    </source>
</evidence>
<dbReference type="PhylomeDB" id="B4MP43"/>
<dbReference type="AlphaFoldDB" id="B4MP43"/>
<dbReference type="Gene3D" id="2.40.10.10">
    <property type="entry name" value="Trypsin-like serine proteases"/>
    <property type="match status" value="1"/>
</dbReference>
<reference evidence="14 15" key="1">
    <citation type="journal article" date="2007" name="Nature">
        <title>Evolution of genes and genomes on the Drosophila phylogeny.</title>
        <authorList>
            <consortium name="Drosophila 12 Genomes Consortium"/>
            <person name="Clark A.G."/>
            <person name="Eisen M.B."/>
            <person name="Smith D.R."/>
            <person name="Bergman C.M."/>
            <person name="Oliver B."/>
            <person name="Markow T.A."/>
            <person name="Kaufman T.C."/>
            <person name="Kellis M."/>
            <person name="Gelbart W."/>
            <person name="Iyer V.N."/>
            <person name="Pollard D.A."/>
            <person name="Sackton T.B."/>
            <person name="Larracuente A.M."/>
            <person name="Singh N.D."/>
            <person name="Abad J.P."/>
            <person name="Abt D.N."/>
            <person name="Adryan B."/>
            <person name="Aguade M."/>
            <person name="Akashi H."/>
            <person name="Anderson W.W."/>
            <person name="Aquadro C.F."/>
            <person name="Ardell D.H."/>
            <person name="Arguello R."/>
            <person name="Artieri C.G."/>
            <person name="Barbash D.A."/>
            <person name="Barker D."/>
            <person name="Barsanti P."/>
            <person name="Batterham P."/>
            <person name="Batzoglou S."/>
            <person name="Begun D."/>
            <person name="Bhutkar A."/>
            <person name="Blanco E."/>
            <person name="Bosak S.A."/>
            <person name="Bradley R.K."/>
            <person name="Brand A.D."/>
            <person name="Brent M.R."/>
            <person name="Brooks A.N."/>
            <person name="Brown R.H."/>
            <person name="Butlin R.K."/>
            <person name="Caggese C."/>
            <person name="Calvi B.R."/>
            <person name="Bernardo de Carvalho A."/>
            <person name="Caspi A."/>
            <person name="Castrezana S."/>
            <person name="Celniker S.E."/>
            <person name="Chang J.L."/>
            <person name="Chapple C."/>
            <person name="Chatterji S."/>
            <person name="Chinwalla A."/>
            <person name="Civetta A."/>
            <person name="Clifton S.W."/>
            <person name="Comeron J.M."/>
            <person name="Costello J.C."/>
            <person name="Coyne J.A."/>
            <person name="Daub J."/>
            <person name="David R.G."/>
            <person name="Delcher A.L."/>
            <person name="Delehaunty K."/>
            <person name="Do C.B."/>
            <person name="Ebling H."/>
            <person name="Edwards K."/>
            <person name="Eickbush T."/>
            <person name="Evans J.D."/>
            <person name="Filipski A."/>
            <person name="Findeiss S."/>
            <person name="Freyhult E."/>
            <person name="Fulton L."/>
            <person name="Fulton R."/>
            <person name="Garcia A.C."/>
            <person name="Gardiner A."/>
            <person name="Garfield D.A."/>
            <person name="Garvin B.E."/>
            <person name="Gibson G."/>
            <person name="Gilbert D."/>
            <person name="Gnerre S."/>
            <person name="Godfrey J."/>
            <person name="Good R."/>
            <person name="Gotea V."/>
            <person name="Gravely B."/>
            <person name="Greenberg A.J."/>
            <person name="Griffiths-Jones S."/>
            <person name="Gross S."/>
            <person name="Guigo R."/>
            <person name="Gustafson E.A."/>
            <person name="Haerty W."/>
            <person name="Hahn M.W."/>
            <person name="Halligan D.L."/>
            <person name="Halpern A.L."/>
            <person name="Halter G.M."/>
            <person name="Han M.V."/>
            <person name="Heger A."/>
            <person name="Hillier L."/>
            <person name="Hinrichs A.S."/>
            <person name="Holmes I."/>
            <person name="Hoskins R.A."/>
            <person name="Hubisz M.J."/>
            <person name="Hultmark D."/>
            <person name="Huntley M.A."/>
            <person name="Jaffe D.B."/>
            <person name="Jagadeeshan S."/>
            <person name="Jeck W.R."/>
            <person name="Johnson J."/>
            <person name="Jones C.D."/>
            <person name="Jordan W.C."/>
            <person name="Karpen G.H."/>
            <person name="Kataoka E."/>
            <person name="Keightley P.D."/>
            <person name="Kheradpour P."/>
            <person name="Kirkness E.F."/>
            <person name="Koerich L.B."/>
            <person name="Kristiansen K."/>
            <person name="Kudrna D."/>
            <person name="Kulathinal R.J."/>
            <person name="Kumar S."/>
            <person name="Kwok R."/>
            <person name="Lander E."/>
            <person name="Langley C.H."/>
            <person name="Lapoint R."/>
            <person name="Lazzaro B.P."/>
            <person name="Lee S.J."/>
            <person name="Levesque L."/>
            <person name="Li R."/>
            <person name="Lin C.F."/>
            <person name="Lin M.F."/>
            <person name="Lindblad-Toh K."/>
            <person name="Llopart A."/>
            <person name="Long M."/>
            <person name="Low L."/>
            <person name="Lozovsky E."/>
            <person name="Lu J."/>
            <person name="Luo M."/>
            <person name="Machado C.A."/>
            <person name="Makalowski W."/>
            <person name="Marzo M."/>
            <person name="Matsuda M."/>
            <person name="Matzkin L."/>
            <person name="McAllister B."/>
            <person name="McBride C.S."/>
            <person name="McKernan B."/>
            <person name="McKernan K."/>
            <person name="Mendez-Lago M."/>
            <person name="Minx P."/>
            <person name="Mollenhauer M.U."/>
            <person name="Montooth K."/>
            <person name="Mount S.M."/>
            <person name="Mu X."/>
            <person name="Myers E."/>
            <person name="Negre B."/>
            <person name="Newfeld S."/>
            <person name="Nielsen R."/>
            <person name="Noor M.A."/>
            <person name="O'Grady P."/>
            <person name="Pachter L."/>
            <person name="Papaceit M."/>
            <person name="Parisi M.J."/>
            <person name="Parisi M."/>
            <person name="Parts L."/>
            <person name="Pedersen J.S."/>
            <person name="Pesole G."/>
            <person name="Phillippy A.M."/>
            <person name="Ponting C.P."/>
            <person name="Pop M."/>
            <person name="Porcelli D."/>
            <person name="Powell J.R."/>
            <person name="Prohaska S."/>
            <person name="Pruitt K."/>
            <person name="Puig M."/>
            <person name="Quesneville H."/>
            <person name="Ram K.R."/>
            <person name="Rand D."/>
            <person name="Rasmussen M.D."/>
            <person name="Reed L.K."/>
            <person name="Reenan R."/>
            <person name="Reily A."/>
            <person name="Remington K.A."/>
            <person name="Rieger T.T."/>
            <person name="Ritchie M.G."/>
            <person name="Robin C."/>
            <person name="Rogers Y.H."/>
            <person name="Rohde C."/>
            <person name="Rozas J."/>
            <person name="Rubenfield M.J."/>
            <person name="Ruiz A."/>
            <person name="Russo S."/>
            <person name="Salzberg S.L."/>
            <person name="Sanchez-Gracia A."/>
            <person name="Saranga D.J."/>
            <person name="Sato H."/>
            <person name="Schaeffer S.W."/>
            <person name="Schatz M.C."/>
            <person name="Schlenke T."/>
            <person name="Schwartz R."/>
            <person name="Segarra C."/>
            <person name="Singh R.S."/>
            <person name="Sirot L."/>
            <person name="Sirota M."/>
            <person name="Sisneros N.B."/>
            <person name="Smith C.D."/>
            <person name="Smith T.F."/>
            <person name="Spieth J."/>
            <person name="Stage D.E."/>
            <person name="Stark A."/>
            <person name="Stephan W."/>
            <person name="Strausberg R.L."/>
            <person name="Strempel S."/>
            <person name="Sturgill D."/>
            <person name="Sutton G."/>
            <person name="Sutton G.G."/>
            <person name="Tao W."/>
            <person name="Teichmann S."/>
            <person name="Tobari Y.N."/>
            <person name="Tomimura Y."/>
            <person name="Tsolas J.M."/>
            <person name="Valente V.L."/>
            <person name="Venter E."/>
            <person name="Venter J.C."/>
            <person name="Vicario S."/>
            <person name="Vieira F.G."/>
            <person name="Vilella A.J."/>
            <person name="Villasante A."/>
            <person name="Walenz B."/>
            <person name="Wang J."/>
            <person name="Wasserman M."/>
            <person name="Watts T."/>
            <person name="Wilson D."/>
            <person name="Wilson R.K."/>
            <person name="Wing R.A."/>
            <person name="Wolfner M.F."/>
            <person name="Wong A."/>
            <person name="Wong G.K."/>
            <person name="Wu C.I."/>
            <person name="Wu G."/>
            <person name="Yamamoto D."/>
            <person name="Yang H.P."/>
            <person name="Yang S.P."/>
            <person name="Yorke J.A."/>
            <person name="Yoshida K."/>
            <person name="Zdobnov E."/>
            <person name="Zhang P."/>
            <person name="Zhang Y."/>
            <person name="Zimin A.V."/>
            <person name="Baldwin J."/>
            <person name="Abdouelleil A."/>
            <person name="Abdulkadir J."/>
            <person name="Abebe A."/>
            <person name="Abera B."/>
            <person name="Abreu J."/>
            <person name="Acer S.C."/>
            <person name="Aftuck L."/>
            <person name="Alexander A."/>
            <person name="An P."/>
            <person name="Anderson E."/>
            <person name="Anderson S."/>
            <person name="Arachi H."/>
            <person name="Azer M."/>
            <person name="Bachantsang P."/>
            <person name="Barry A."/>
            <person name="Bayul T."/>
            <person name="Berlin A."/>
            <person name="Bessette D."/>
            <person name="Bloom T."/>
            <person name="Blye J."/>
            <person name="Boguslavskiy L."/>
            <person name="Bonnet C."/>
            <person name="Boukhgalter B."/>
            <person name="Bourzgui I."/>
            <person name="Brown A."/>
            <person name="Cahill P."/>
            <person name="Channer S."/>
            <person name="Cheshatsang Y."/>
            <person name="Chuda L."/>
            <person name="Citroen M."/>
            <person name="Collymore A."/>
            <person name="Cooke P."/>
            <person name="Costello M."/>
            <person name="D'Aco K."/>
            <person name="Daza R."/>
            <person name="De Haan G."/>
            <person name="DeGray S."/>
            <person name="DeMaso C."/>
            <person name="Dhargay N."/>
            <person name="Dooley K."/>
            <person name="Dooley E."/>
            <person name="Doricent M."/>
            <person name="Dorje P."/>
            <person name="Dorjee K."/>
            <person name="Dupes A."/>
            <person name="Elong R."/>
            <person name="Falk J."/>
            <person name="Farina A."/>
            <person name="Faro S."/>
            <person name="Ferguson D."/>
            <person name="Fisher S."/>
            <person name="Foley C.D."/>
            <person name="Franke A."/>
            <person name="Friedrich D."/>
            <person name="Gadbois L."/>
            <person name="Gearin G."/>
            <person name="Gearin C.R."/>
            <person name="Giannoukos G."/>
            <person name="Goode T."/>
            <person name="Graham J."/>
            <person name="Grandbois E."/>
            <person name="Grewal S."/>
            <person name="Gyaltsen K."/>
            <person name="Hafez N."/>
            <person name="Hagos B."/>
            <person name="Hall J."/>
            <person name="Henson C."/>
            <person name="Hollinger A."/>
            <person name="Honan T."/>
            <person name="Huard M.D."/>
            <person name="Hughes L."/>
            <person name="Hurhula B."/>
            <person name="Husby M.E."/>
            <person name="Kamat A."/>
            <person name="Kanga B."/>
            <person name="Kashin S."/>
            <person name="Khazanovich D."/>
            <person name="Kisner P."/>
            <person name="Lance K."/>
            <person name="Lara M."/>
            <person name="Lee W."/>
            <person name="Lennon N."/>
            <person name="Letendre F."/>
            <person name="LeVine R."/>
            <person name="Lipovsky A."/>
            <person name="Liu X."/>
            <person name="Liu J."/>
            <person name="Liu S."/>
            <person name="Lokyitsang T."/>
            <person name="Lokyitsang Y."/>
            <person name="Lubonja R."/>
            <person name="Lui A."/>
            <person name="MacDonald P."/>
            <person name="Magnisalis V."/>
            <person name="Maru K."/>
            <person name="Matthews C."/>
            <person name="McCusker W."/>
            <person name="McDonough S."/>
            <person name="Mehta T."/>
            <person name="Meldrim J."/>
            <person name="Meneus L."/>
            <person name="Mihai O."/>
            <person name="Mihalev A."/>
            <person name="Mihova T."/>
            <person name="Mittelman R."/>
            <person name="Mlenga V."/>
            <person name="Montmayeur A."/>
            <person name="Mulrain L."/>
            <person name="Navidi A."/>
            <person name="Naylor J."/>
            <person name="Negash T."/>
            <person name="Nguyen T."/>
            <person name="Nguyen N."/>
            <person name="Nicol R."/>
            <person name="Norbu C."/>
            <person name="Norbu N."/>
            <person name="Novod N."/>
            <person name="O'Neill B."/>
            <person name="Osman S."/>
            <person name="Markiewicz E."/>
            <person name="Oyono O.L."/>
            <person name="Patti C."/>
            <person name="Phunkhang P."/>
            <person name="Pierre F."/>
            <person name="Priest M."/>
            <person name="Raghuraman S."/>
            <person name="Rege F."/>
            <person name="Reyes R."/>
            <person name="Rise C."/>
            <person name="Rogov P."/>
            <person name="Ross K."/>
            <person name="Ryan E."/>
            <person name="Settipalli S."/>
            <person name="Shea T."/>
            <person name="Sherpa N."/>
            <person name="Shi L."/>
            <person name="Shih D."/>
            <person name="Sparrow T."/>
            <person name="Spaulding J."/>
            <person name="Stalker J."/>
            <person name="Stange-Thomann N."/>
            <person name="Stavropoulos S."/>
            <person name="Stone C."/>
            <person name="Strader C."/>
            <person name="Tesfaye S."/>
            <person name="Thomson T."/>
            <person name="Thoulutsang Y."/>
            <person name="Thoulutsang D."/>
            <person name="Topham K."/>
            <person name="Topping I."/>
            <person name="Tsamla T."/>
            <person name="Vassiliev H."/>
            <person name="Vo A."/>
            <person name="Wangchuk T."/>
            <person name="Wangdi T."/>
            <person name="Weiand M."/>
            <person name="Wilkinson J."/>
            <person name="Wilson A."/>
            <person name="Yadav S."/>
            <person name="Young G."/>
            <person name="Yu Q."/>
            <person name="Zembek L."/>
            <person name="Zhong D."/>
            <person name="Zimmer A."/>
            <person name="Zwirko Z."/>
            <person name="Jaffe D.B."/>
            <person name="Alvarez P."/>
            <person name="Brockman W."/>
            <person name="Butler J."/>
            <person name="Chin C."/>
            <person name="Gnerre S."/>
            <person name="Grabherr M."/>
            <person name="Kleber M."/>
            <person name="Mauceli E."/>
            <person name="MacCallum I."/>
        </authorList>
    </citation>
    <scope>NUCLEOTIDE SEQUENCE [LARGE SCALE GENOMIC DNA]</scope>
    <source>
        <strain evidence="15">Tucson 14030-0811.24</strain>
    </source>
</reference>
<dbReference type="OrthoDB" id="10059102at2759"/>